<name>A0A4Q1RG03_9FIRM</name>
<organism evidence="7 8">
    <name type="scientific">Blautia faecicola</name>
    <dbReference type="NCBI Taxonomy" id="2509240"/>
    <lineage>
        <taxon>Bacteria</taxon>
        <taxon>Bacillati</taxon>
        <taxon>Bacillota</taxon>
        <taxon>Clostridia</taxon>
        <taxon>Lachnospirales</taxon>
        <taxon>Lachnospiraceae</taxon>
        <taxon>Blautia</taxon>
    </lineage>
</organism>
<dbReference type="Pfam" id="PF04263">
    <property type="entry name" value="TPK_catalytic"/>
    <property type="match status" value="1"/>
</dbReference>
<protein>
    <recommendedName>
        <fullName evidence="5">Thiamine diphosphokinase</fullName>
        <ecNumber evidence="5">2.7.6.2</ecNumber>
    </recommendedName>
</protein>
<keyword evidence="4" id="KW-0067">ATP-binding</keyword>
<proteinExistence type="predicted"/>
<keyword evidence="1 7" id="KW-0808">Transferase</keyword>
<dbReference type="PANTHER" id="PTHR41299">
    <property type="entry name" value="THIAMINE PYROPHOSPHOKINASE"/>
    <property type="match status" value="1"/>
</dbReference>
<dbReference type="OrthoDB" id="9804377at2"/>
<dbReference type="InterPro" id="IPR036371">
    <property type="entry name" value="TPK_B1-bd_sf"/>
</dbReference>
<dbReference type="EMBL" id="SDKC01000001">
    <property type="protein sequence ID" value="RXS74544.1"/>
    <property type="molecule type" value="Genomic_DNA"/>
</dbReference>
<dbReference type="Proteomes" id="UP000290106">
    <property type="component" value="Unassembled WGS sequence"/>
</dbReference>
<dbReference type="NCBIfam" id="TIGR01378">
    <property type="entry name" value="thi_PPkinase"/>
    <property type="match status" value="1"/>
</dbReference>
<dbReference type="SMART" id="SM00983">
    <property type="entry name" value="TPK_B1_binding"/>
    <property type="match status" value="1"/>
</dbReference>
<dbReference type="CDD" id="cd07995">
    <property type="entry name" value="TPK"/>
    <property type="match status" value="1"/>
</dbReference>
<gene>
    <name evidence="7" type="ORF">ETP43_04540</name>
</gene>
<dbReference type="AlphaFoldDB" id="A0A4Q1RG03"/>
<dbReference type="SUPFAM" id="SSF63862">
    <property type="entry name" value="Thiamin pyrophosphokinase, substrate-binding domain"/>
    <property type="match status" value="1"/>
</dbReference>
<dbReference type="InterPro" id="IPR006282">
    <property type="entry name" value="Thi_PPkinase"/>
</dbReference>
<dbReference type="GO" id="GO:0006772">
    <property type="term" value="P:thiamine metabolic process"/>
    <property type="evidence" value="ECO:0007669"/>
    <property type="project" value="UniProtKB-UniRule"/>
</dbReference>
<dbReference type="InterPro" id="IPR053149">
    <property type="entry name" value="TPK"/>
</dbReference>
<comment type="caution">
    <text evidence="7">The sequence shown here is derived from an EMBL/GenBank/DDBJ whole genome shotgun (WGS) entry which is preliminary data.</text>
</comment>
<dbReference type="Pfam" id="PF04265">
    <property type="entry name" value="TPK_B1_binding"/>
    <property type="match status" value="1"/>
</dbReference>
<evidence type="ECO:0000256" key="2">
    <source>
        <dbReference type="ARBA" id="ARBA00022741"/>
    </source>
</evidence>
<evidence type="ECO:0000256" key="5">
    <source>
        <dbReference type="NCBIfam" id="TIGR01378"/>
    </source>
</evidence>
<dbReference type="RefSeq" id="WP_129257175.1">
    <property type="nucleotide sequence ID" value="NZ_SDKC01000001.1"/>
</dbReference>
<sequence>MKTLIITGGMIEVDFALSFIQELKPDYILGVDRGLQFCYEHDIRPDYIVGDFDSLPGEILERYRQEGEIPIRTYNPVKDATDTKIALDKALEDGSTEIWILGATGTRIDHVVCNLQILKEAWEKKVPVWIVDSRNKIGLPVEKTFSLKKEEQYGTYVSLFPMGETVEGLTLKGFKYPLDHYQLKDREGLGVSNEITADVADVSWEQGVLLMIQSKD</sequence>
<keyword evidence="8" id="KW-1185">Reference proteome</keyword>
<evidence type="ECO:0000256" key="1">
    <source>
        <dbReference type="ARBA" id="ARBA00022679"/>
    </source>
</evidence>
<evidence type="ECO:0000313" key="8">
    <source>
        <dbReference type="Proteomes" id="UP000290106"/>
    </source>
</evidence>
<dbReference type="SUPFAM" id="SSF63999">
    <property type="entry name" value="Thiamin pyrophosphokinase, catalytic domain"/>
    <property type="match status" value="1"/>
</dbReference>
<evidence type="ECO:0000256" key="4">
    <source>
        <dbReference type="ARBA" id="ARBA00022840"/>
    </source>
</evidence>
<dbReference type="GO" id="GO:0005524">
    <property type="term" value="F:ATP binding"/>
    <property type="evidence" value="ECO:0007669"/>
    <property type="project" value="UniProtKB-KW"/>
</dbReference>
<dbReference type="EC" id="2.7.6.2" evidence="5"/>
<dbReference type="InterPro" id="IPR007373">
    <property type="entry name" value="Thiamin_PyroPKinase_B1-bd"/>
</dbReference>
<dbReference type="GO" id="GO:0030975">
    <property type="term" value="F:thiamine binding"/>
    <property type="evidence" value="ECO:0007669"/>
    <property type="project" value="InterPro"/>
</dbReference>
<reference evidence="7 8" key="1">
    <citation type="submission" date="2019-01" db="EMBL/GenBank/DDBJ databases">
        <title>Blautia sp. nov. KGMB01111 isolated human feces.</title>
        <authorList>
            <person name="Park J.-E."/>
            <person name="Kim J.-S."/>
            <person name="Park S.-H."/>
        </authorList>
    </citation>
    <scope>NUCLEOTIDE SEQUENCE [LARGE SCALE GENOMIC DNA]</scope>
    <source>
        <strain evidence="7 8">KGMB01111</strain>
    </source>
</reference>
<dbReference type="InterPro" id="IPR036759">
    <property type="entry name" value="TPK_catalytic_sf"/>
</dbReference>
<dbReference type="PANTHER" id="PTHR41299:SF1">
    <property type="entry name" value="THIAMINE PYROPHOSPHOKINASE"/>
    <property type="match status" value="1"/>
</dbReference>
<evidence type="ECO:0000259" key="6">
    <source>
        <dbReference type="SMART" id="SM00983"/>
    </source>
</evidence>
<accession>A0A4Q1RG03</accession>
<dbReference type="Gene3D" id="3.40.50.10240">
    <property type="entry name" value="Thiamin pyrophosphokinase, catalytic domain"/>
    <property type="match status" value="1"/>
</dbReference>
<evidence type="ECO:0000313" key="7">
    <source>
        <dbReference type="EMBL" id="RXS74544.1"/>
    </source>
</evidence>
<keyword evidence="3 7" id="KW-0418">Kinase</keyword>
<feature type="domain" description="Thiamin pyrophosphokinase thiamin-binding" evidence="6">
    <location>
        <begin position="133"/>
        <end position="210"/>
    </location>
</feature>
<keyword evidence="2" id="KW-0547">Nucleotide-binding</keyword>
<dbReference type="GO" id="GO:0009229">
    <property type="term" value="P:thiamine diphosphate biosynthetic process"/>
    <property type="evidence" value="ECO:0007669"/>
    <property type="project" value="InterPro"/>
</dbReference>
<evidence type="ECO:0000256" key="3">
    <source>
        <dbReference type="ARBA" id="ARBA00022777"/>
    </source>
</evidence>
<dbReference type="GO" id="GO:0004788">
    <property type="term" value="F:thiamine diphosphokinase activity"/>
    <property type="evidence" value="ECO:0007669"/>
    <property type="project" value="UniProtKB-UniRule"/>
</dbReference>
<dbReference type="GO" id="GO:0016301">
    <property type="term" value="F:kinase activity"/>
    <property type="evidence" value="ECO:0007669"/>
    <property type="project" value="UniProtKB-KW"/>
</dbReference>
<dbReference type="InterPro" id="IPR007371">
    <property type="entry name" value="TPK_catalytic"/>
</dbReference>